<dbReference type="CDD" id="cd13979">
    <property type="entry name" value="STKc_Mos"/>
    <property type="match status" value="1"/>
</dbReference>
<dbReference type="GO" id="GO:0005524">
    <property type="term" value="F:ATP binding"/>
    <property type="evidence" value="ECO:0007669"/>
    <property type="project" value="UniProtKB-UniRule"/>
</dbReference>
<dbReference type="RefSeq" id="XP_003729407.1">
    <property type="nucleotide sequence ID" value="XM_003729359.3"/>
</dbReference>
<reference evidence="13" key="1">
    <citation type="submission" date="2015-02" db="EMBL/GenBank/DDBJ databases">
        <title>Genome sequencing for Strongylocentrotus purpuratus.</title>
        <authorList>
            <person name="Murali S."/>
            <person name="Liu Y."/>
            <person name="Vee V."/>
            <person name="English A."/>
            <person name="Wang M."/>
            <person name="Skinner E."/>
            <person name="Han Y."/>
            <person name="Muzny D.M."/>
            <person name="Worley K.C."/>
            <person name="Gibbs R.A."/>
        </authorList>
    </citation>
    <scope>NUCLEOTIDE SEQUENCE</scope>
</reference>
<organism evidence="12 13">
    <name type="scientific">Strongylocentrotus purpuratus</name>
    <name type="common">Purple sea urchin</name>
    <dbReference type="NCBI Taxonomy" id="7668"/>
    <lineage>
        <taxon>Eukaryota</taxon>
        <taxon>Metazoa</taxon>
        <taxon>Echinodermata</taxon>
        <taxon>Eleutherozoa</taxon>
        <taxon>Echinozoa</taxon>
        <taxon>Echinoidea</taxon>
        <taxon>Euechinoidea</taxon>
        <taxon>Echinacea</taxon>
        <taxon>Camarodonta</taxon>
        <taxon>Echinidea</taxon>
        <taxon>Strongylocentrotidae</taxon>
        <taxon>Strongylocentrotus</taxon>
    </lineage>
</organism>
<reference evidence="12" key="2">
    <citation type="submission" date="2021-01" db="UniProtKB">
        <authorList>
            <consortium name="EnsemblMetazoa"/>
        </authorList>
    </citation>
    <scope>IDENTIFICATION</scope>
</reference>
<evidence type="ECO:0000256" key="4">
    <source>
        <dbReference type="ARBA" id="ARBA00022741"/>
    </source>
</evidence>
<keyword evidence="13" id="KW-1185">Reference proteome</keyword>
<dbReference type="GO" id="GO:1902103">
    <property type="term" value="P:negative regulation of metaphase/anaphase transition of meiotic cell cycle"/>
    <property type="evidence" value="ECO:0000318"/>
    <property type="project" value="GO_Central"/>
</dbReference>
<comment type="catalytic activity">
    <reaction evidence="7">
        <text>L-threonyl-[protein] + ATP = O-phospho-L-threonyl-[protein] + ADP + H(+)</text>
        <dbReference type="Rhea" id="RHEA:46608"/>
        <dbReference type="Rhea" id="RHEA-COMP:11060"/>
        <dbReference type="Rhea" id="RHEA-COMP:11605"/>
        <dbReference type="ChEBI" id="CHEBI:15378"/>
        <dbReference type="ChEBI" id="CHEBI:30013"/>
        <dbReference type="ChEBI" id="CHEBI:30616"/>
        <dbReference type="ChEBI" id="CHEBI:61977"/>
        <dbReference type="ChEBI" id="CHEBI:456216"/>
        <dbReference type="EC" id="2.7.11.1"/>
    </reaction>
</comment>
<dbReference type="InterPro" id="IPR011009">
    <property type="entry name" value="Kinase-like_dom_sf"/>
</dbReference>
<dbReference type="OrthoDB" id="4062651at2759"/>
<evidence type="ECO:0000313" key="13">
    <source>
        <dbReference type="Proteomes" id="UP000007110"/>
    </source>
</evidence>
<dbReference type="FunFam" id="1.10.510.10:FF:000490">
    <property type="entry name" value="Proto-oncogene serine/threonine-protein kinase mos"/>
    <property type="match status" value="1"/>
</dbReference>
<name>A0A7M7GIE6_STRPU</name>
<evidence type="ECO:0000256" key="5">
    <source>
        <dbReference type="ARBA" id="ARBA00022777"/>
    </source>
</evidence>
<dbReference type="SUPFAM" id="SSF56112">
    <property type="entry name" value="Protein kinase-like (PK-like)"/>
    <property type="match status" value="1"/>
</dbReference>
<dbReference type="PROSITE" id="PS00107">
    <property type="entry name" value="PROTEIN_KINASE_ATP"/>
    <property type="match status" value="1"/>
</dbReference>
<dbReference type="OMA" id="QYRTMEY"/>
<dbReference type="FunFam" id="3.30.200.20:FF:001555">
    <property type="entry name" value="Serine/threonine-protein kinase mos"/>
    <property type="match status" value="1"/>
</dbReference>
<comment type="catalytic activity">
    <reaction evidence="8">
        <text>L-seryl-[protein] + ATP = O-phospho-L-seryl-[protein] + ADP + H(+)</text>
        <dbReference type="Rhea" id="RHEA:17989"/>
        <dbReference type="Rhea" id="RHEA-COMP:9863"/>
        <dbReference type="Rhea" id="RHEA-COMP:11604"/>
        <dbReference type="ChEBI" id="CHEBI:15378"/>
        <dbReference type="ChEBI" id="CHEBI:29999"/>
        <dbReference type="ChEBI" id="CHEBI:30616"/>
        <dbReference type="ChEBI" id="CHEBI:83421"/>
        <dbReference type="ChEBI" id="CHEBI:456216"/>
        <dbReference type="EC" id="2.7.11.1"/>
    </reaction>
</comment>
<dbReference type="InParanoid" id="A0A7M7GIE6"/>
<evidence type="ECO:0000256" key="6">
    <source>
        <dbReference type="ARBA" id="ARBA00022840"/>
    </source>
</evidence>
<dbReference type="SMART" id="SM00220">
    <property type="entry name" value="S_TKc"/>
    <property type="match status" value="1"/>
</dbReference>
<evidence type="ECO:0000256" key="2">
    <source>
        <dbReference type="ARBA" id="ARBA00022527"/>
    </source>
</evidence>
<dbReference type="GO" id="GO:0043410">
    <property type="term" value="P:positive regulation of MAPK cascade"/>
    <property type="evidence" value="ECO:0000318"/>
    <property type="project" value="GO_Central"/>
</dbReference>
<dbReference type="GO" id="GO:0004674">
    <property type="term" value="F:protein serine/threonine kinase activity"/>
    <property type="evidence" value="ECO:0007669"/>
    <property type="project" value="UniProtKB-KW"/>
</dbReference>
<evidence type="ECO:0000256" key="9">
    <source>
        <dbReference type="PROSITE-ProRule" id="PRU10141"/>
    </source>
</evidence>
<feature type="domain" description="Protein kinase" evidence="11">
    <location>
        <begin position="144"/>
        <end position="412"/>
    </location>
</feature>
<dbReference type="InterPro" id="IPR008271">
    <property type="entry name" value="Ser/Thr_kinase_AS"/>
</dbReference>
<keyword evidence="4 9" id="KW-0547">Nucleotide-binding</keyword>
<evidence type="ECO:0000256" key="3">
    <source>
        <dbReference type="ARBA" id="ARBA00022679"/>
    </source>
</evidence>
<dbReference type="Gene3D" id="3.30.200.20">
    <property type="entry name" value="Phosphorylase Kinase, domain 1"/>
    <property type="match status" value="1"/>
</dbReference>
<dbReference type="EnsemblMetazoa" id="XM_003729359">
    <property type="protein sequence ID" value="XP_003729407"/>
    <property type="gene ID" value="LOC584463"/>
</dbReference>
<accession>A0A7M7GIE6</accession>
<keyword evidence="2 10" id="KW-0723">Serine/threonine-protein kinase</keyword>
<feature type="binding site" evidence="9">
    <location>
        <position position="171"/>
    </location>
    <ligand>
        <name>ATP</name>
        <dbReference type="ChEBI" id="CHEBI:30616"/>
    </ligand>
</feature>
<keyword evidence="3" id="KW-0808">Transferase</keyword>
<dbReference type="Pfam" id="PF00069">
    <property type="entry name" value="Pkinase"/>
    <property type="match status" value="1"/>
</dbReference>
<dbReference type="Proteomes" id="UP000007110">
    <property type="component" value="Unassembled WGS sequence"/>
</dbReference>
<dbReference type="PANTHER" id="PTHR44329">
    <property type="entry name" value="SERINE/THREONINE-PROTEIN KINASE TNNI3K-RELATED"/>
    <property type="match status" value="1"/>
</dbReference>
<evidence type="ECO:0000256" key="1">
    <source>
        <dbReference type="ARBA" id="ARBA00012513"/>
    </source>
</evidence>
<comment type="similarity">
    <text evidence="10">Belongs to the protein kinase superfamily.</text>
</comment>
<evidence type="ECO:0000259" key="11">
    <source>
        <dbReference type="PROSITE" id="PS50011"/>
    </source>
</evidence>
<dbReference type="GO" id="GO:0007165">
    <property type="term" value="P:signal transduction"/>
    <property type="evidence" value="ECO:0000318"/>
    <property type="project" value="GO_Central"/>
</dbReference>
<proteinExistence type="inferred from homology"/>
<keyword evidence="6 9" id="KW-0067">ATP-binding</keyword>
<dbReference type="PROSITE" id="PS50011">
    <property type="entry name" value="PROTEIN_KINASE_DOM"/>
    <property type="match status" value="1"/>
</dbReference>
<dbReference type="AlphaFoldDB" id="A0A7M7GIE6"/>
<sequence length="418" mass="47770">MTKIFEVILRLLSRHFAFLRIYQAYLQRTKRTISTENLLATRDCDSETFGLKRRRHTDCVIKTREYHSAEVYCRDSNKRNKPVGLQSAFILKGDTEFQMEESMVNTNFRIITHQHASRTTYHCVSDNNNDTVSVRPRDLLTDDFQVEGLIGSGGFGSVFVGKYCGRRVAVKVLRPRRKNAEAMLQSFRAEVNALYLKHENIVNVLATSAVEDFEAGAFIIMEYAGKRNLQQLINEPSERLPLARRANFALHIIRALQYTHAHNIAHLDVKPANIIVDDYDVCRLCDYGCSQQVFGSNGKGLRSPTNRSYLTGTCGYRAPELLCGDAPTTKADIYSFGITLWQMLTRETPYAGENHHVVIFGVVAKDMRPKLPGNENETENDWYRRLITKAWPKQPEDRPTARELLKELEMRLGVDDVA</sequence>
<dbReference type="EC" id="2.7.11.1" evidence="1"/>
<dbReference type="GO" id="GO:0004672">
    <property type="term" value="F:protein kinase activity"/>
    <property type="evidence" value="ECO:0000318"/>
    <property type="project" value="GO_Central"/>
</dbReference>
<dbReference type="KEGG" id="spu:584463"/>
<dbReference type="InterPro" id="IPR051681">
    <property type="entry name" value="Ser/Thr_Kinases-Pseudokinases"/>
</dbReference>
<dbReference type="PANTHER" id="PTHR44329:SF285">
    <property type="entry name" value="V-MOS MOLONEY MURINE SARCOMA VIRAL ONCO HOMOLOG"/>
    <property type="match status" value="1"/>
</dbReference>
<protein>
    <recommendedName>
        <fullName evidence="1">non-specific serine/threonine protein kinase</fullName>
        <ecNumber evidence="1">2.7.11.1</ecNumber>
    </recommendedName>
</protein>
<dbReference type="Gene3D" id="1.10.510.10">
    <property type="entry name" value="Transferase(Phosphotransferase) domain 1"/>
    <property type="match status" value="1"/>
</dbReference>
<dbReference type="InterPro" id="IPR017441">
    <property type="entry name" value="Protein_kinase_ATP_BS"/>
</dbReference>
<keyword evidence="5" id="KW-0418">Kinase</keyword>
<evidence type="ECO:0000256" key="7">
    <source>
        <dbReference type="ARBA" id="ARBA00047899"/>
    </source>
</evidence>
<evidence type="ECO:0000256" key="8">
    <source>
        <dbReference type="ARBA" id="ARBA00048679"/>
    </source>
</evidence>
<dbReference type="GeneID" id="584463"/>
<dbReference type="GO" id="GO:0005737">
    <property type="term" value="C:cytoplasm"/>
    <property type="evidence" value="ECO:0000318"/>
    <property type="project" value="GO_Central"/>
</dbReference>
<evidence type="ECO:0000256" key="10">
    <source>
        <dbReference type="RuleBase" id="RU000304"/>
    </source>
</evidence>
<evidence type="ECO:0000313" key="12">
    <source>
        <dbReference type="EnsemblMetazoa" id="XP_003729407"/>
    </source>
</evidence>
<dbReference type="InterPro" id="IPR000719">
    <property type="entry name" value="Prot_kinase_dom"/>
</dbReference>
<dbReference type="PROSITE" id="PS00108">
    <property type="entry name" value="PROTEIN_KINASE_ST"/>
    <property type="match status" value="1"/>
</dbReference>